<evidence type="ECO:0008006" key="4">
    <source>
        <dbReference type="Google" id="ProtNLM"/>
    </source>
</evidence>
<proteinExistence type="predicted"/>
<evidence type="ECO:0000313" key="2">
    <source>
        <dbReference type="EMBL" id="GGJ55929.1"/>
    </source>
</evidence>
<evidence type="ECO:0000256" key="1">
    <source>
        <dbReference type="SAM" id="Phobius"/>
    </source>
</evidence>
<organism evidence="2 3">
    <name type="scientific">Glutamicibacter ardleyensis</name>
    <dbReference type="NCBI Taxonomy" id="225894"/>
    <lineage>
        <taxon>Bacteria</taxon>
        <taxon>Bacillati</taxon>
        <taxon>Actinomycetota</taxon>
        <taxon>Actinomycetes</taxon>
        <taxon>Micrococcales</taxon>
        <taxon>Micrococcaceae</taxon>
        <taxon>Glutamicibacter</taxon>
    </lineage>
</organism>
<name>A0ABQ2DG06_9MICC</name>
<feature type="transmembrane region" description="Helical" evidence="1">
    <location>
        <begin position="40"/>
        <end position="67"/>
    </location>
</feature>
<keyword evidence="3" id="KW-1185">Reference proteome</keyword>
<dbReference type="EMBL" id="BMKX01000002">
    <property type="protein sequence ID" value="GGJ55929.1"/>
    <property type="molecule type" value="Genomic_DNA"/>
</dbReference>
<dbReference type="Proteomes" id="UP000606115">
    <property type="component" value="Unassembled WGS sequence"/>
</dbReference>
<accession>A0ABQ2DG06</accession>
<keyword evidence="1" id="KW-1133">Transmembrane helix</keyword>
<keyword evidence="1" id="KW-0812">Transmembrane</keyword>
<reference evidence="3" key="1">
    <citation type="journal article" date="2019" name="Int. J. Syst. Evol. Microbiol.">
        <title>The Global Catalogue of Microorganisms (GCM) 10K type strain sequencing project: providing services to taxonomists for standard genome sequencing and annotation.</title>
        <authorList>
            <consortium name="The Broad Institute Genomics Platform"/>
            <consortium name="The Broad Institute Genome Sequencing Center for Infectious Disease"/>
            <person name="Wu L."/>
            <person name="Ma J."/>
        </authorList>
    </citation>
    <scope>NUCLEOTIDE SEQUENCE [LARGE SCALE GENOMIC DNA]</scope>
    <source>
        <strain evidence="3">CGMCC 1.3685</strain>
    </source>
</reference>
<protein>
    <recommendedName>
        <fullName evidence="4">Signal transduction histidine kinase</fullName>
    </recommendedName>
</protein>
<keyword evidence="1" id="KW-0472">Membrane</keyword>
<gene>
    <name evidence="2" type="ORF">GCM10007173_13480</name>
</gene>
<comment type="caution">
    <text evidence="2">The sequence shown here is derived from an EMBL/GenBank/DDBJ whole genome shotgun (WGS) entry which is preliminary data.</text>
</comment>
<dbReference type="RefSeq" id="WP_188684597.1">
    <property type="nucleotide sequence ID" value="NZ_BMKX01000002.1"/>
</dbReference>
<evidence type="ECO:0000313" key="3">
    <source>
        <dbReference type="Proteomes" id="UP000606115"/>
    </source>
</evidence>
<sequence>MIKFRKRRLTALVAVTLALLPGWAALTGWVTFPDWLAVLAMIYTTTILGVLALIAASALALGVVYLINWEVEYQLELARTTRAHRRNALRVQQARYRDAA</sequence>
<dbReference type="GeneID" id="303303726"/>